<evidence type="ECO:0000259" key="5">
    <source>
        <dbReference type="PROSITE" id="PS51733"/>
    </source>
</evidence>
<dbReference type="PROSITE" id="PS01313">
    <property type="entry name" value="LIPB"/>
    <property type="match status" value="1"/>
</dbReference>
<dbReference type="InterPro" id="IPR020605">
    <property type="entry name" value="Octanoyltransferase_CS"/>
</dbReference>
<accession>A0A075HAW9</accession>
<comment type="pathway">
    <text evidence="1">Protein modification; protein lipoylation via endogenous pathway; protein N(6)-(lipoyl)lysine from octanoyl-[acyl-carrier-protein]: step 1/2.</text>
</comment>
<dbReference type="InterPro" id="IPR045864">
    <property type="entry name" value="aa-tRNA-synth_II/BPL/LPL"/>
</dbReference>
<sequence length="228" mass="25325">MRPLRILLAGIEPHTAVDEAMRIMQQQRINDEIPDTLILVQHPEVVTLGPKAKRDGALEDPALADYSTTIVDRGGGMTYHGPGQLVGYPIIKWQQDEKSVRSIINRIEDWVMAALTDCGIQGNRDERMMGVWLEGRKICSIGLAFKHWVSRHGLALNYNTNEGRIEALTCCGLDAGTTTSLAAIGHTHDLEGRLLNRARFEEALLVHAEEFLGRVPMKPEDWTPGLVA</sequence>
<dbReference type="EC" id="2.3.1.181" evidence="2"/>
<dbReference type="InterPro" id="IPR000544">
    <property type="entry name" value="Octanoyltransferase"/>
</dbReference>
<evidence type="ECO:0000256" key="3">
    <source>
        <dbReference type="ARBA" id="ARBA00022679"/>
    </source>
</evidence>
<keyword evidence="3 6" id="KW-0808">Transferase</keyword>
<feature type="domain" description="BPL/LPL catalytic" evidence="5">
    <location>
        <begin position="31"/>
        <end position="216"/>
    </location>
</feature>
<dbReference type="NCBIfam" id="TIGR00214">
    <property type="entry name" value="lipB"/>
    <property type="match status" value="1"/>
</dbReference>
<dbReference type="UniPathway" id="UPA00538">
    <property type="reaction ID" value="UER00592"/>
</dbReference>
<dbReference type="Gene3D" id="3.30.930.10">
    <property type="entry name" value="Bira Bifunctional Protein, Domain 2"/>
    <property type="match status" value="1"/>
</dbReference>
<gene>
    <name evidence="6" type="primary">lipB</name>
</gene>
<reference evidence="6" key="1">
    <citation type="journal article" date="2014" name="Genome Biol. Evol.">
        <title>Pangenome evidence for extensive interdomain horizontal transfer affecting lineage core and shell genes in uncultured planktonic thaumarchaeota and euryarchaeota.</title>
        <authorList>
            <person name="Deschamps P."/>
            <person name="Zivanovic Y."/>
            <person name="Moreira D."/>
            <person name="Rodriguez-Valera F."/>
            <person name="Lopez-Garcia P."/>
        </authorList>
    </citation>
    <scope>NUCLEOTIDE SEQUENCE</scope>
</reference>
<keyword evidence="4 6" id="KW-0012">Acyltransferase</keyword>
<evidence type="ECO:0000256" key="1">
    <source>
        <dbReference type="ARBA" id="ARBA00004821"/>
    </source>
</evidence>
<protein>
    <recommendedName>
        <fullName evidence="2">lipoyl(octanoyl) transferase</fullName>
        <ecNumber evidence="2">2.3.1.181</ecNumber>
    </recommendedName>
</protein>
<dbReference type="GO" id="GO:0009249">
    <property type="term" value="P:protein lipoylation"/>
    <property type="evidence" value="ECO:0007669"/>
    <property type="project" value="InterPro"/>
</dbReference>
<dbReference type="GO" id="GO:0033819">
    <property type="term" value="F:lipoyl(octanoyl) transferase activity"/>
    <property type="evidence" value="ECO:0007669"/>
    <property type="project" value="UniProtKB-EC"/>
</dbReference>
<dbReference type="PANTHER" id="PTHR10993:SF7">
    <property type="entry name" value="LIPOYLTRANSFERASE 2, MITOCHONDRIAL-RELATED"/>
    <property type="match status" value="1"/>
</dbReference>
<proteinExistence type="predicted"/>
<dbReference type="AlphaFoldDB" id="A0A075HAW9"/>
<dbReference type="EMBL" id="KF900981">
    <property type="protein sequence ID" value="AIF13696.1"/>
    <property type="molecule type" value="Genomic_DNA"/>
</dbReference>
<name>A0A075HAW9_9EURY</name>
<dbReference type="Pfam" id="PF21948">
    <property type="entry name" value="LplA-B_cat"/>
    <property type="match status" value="1"/>
</dbReference>
<evidence type="ECO:0000313" key="6">
    <source>
        <dbReference type="EMBL" id="AIF13696.1"/>
    </source>
</evidence>
<organism evidence="6">
    <name type="scientific">uncultured marine group II/III euryarchaeote KM3_63_E12</name>
    <dbReference type="NCBI Taxonomy" id="1456477"/>
    <lineage>
        <taxon>Archaea</taxon>
        <taxon>Methanobacteriati</taxon>
        <taxon>Methanobacteriota</taxon>
        <taxon>environmental samples</taxon>
    </lineage>
</organism>
<dbReference type="PANTHER" id="PTHR10993">
    <property type="entry name" value="OCTANOYLTRANSFERASE"/>
    <property type="match status" value="1"/>
</dbReference>
<evidence type="ECO:0000256" key="4">
    <source>
        <dbReference type="ARBA" id="ARBA00023315"/>
    </source>
</evidence>
<dbReference type="SUPFAM" id="SSF55681">
    <property type="entry name" value="Class II aaRS and biotin synthetases"/>
    <property type="match status" value="1"/>
</dbReference>
<dbReference type="PROSITE" id="PS51733">
    <property type="entry name" value="BPL_LPL_CATALYTIC"/>
    <property type="match status" value="1"/>
</dbReference>
<evidence type="ECO:0000256" key="2">
    <source>
        <dbReference type="ARBA" id="ARBA00012334"/>
    </source>
</evidence>
<dbReference type="InterPro" id="IPR004143">
    <property type="entry name" value="BPL_LPL_catalytic"/>
</dbReference>